<dbReference type="Proteomes" id="UP000069272">
    <property type="component" value="Chromosome 2R"/>
</dbReference>
<keyword evidence="3 9" id="KW-0547">Nucleotide-binding</keyword>
<dbReference type="InterPro" id="IPR007695">
    <property type="entry name" value="DNA_mismatch_repair_MutS-lik_N"/>
</dbReference>
<dbReference type="GO" id="GO:0006298">
    <property type="term" value="P:mismatch repair"/>
    <property type="evidence" value="ECO:0007669"/>
    <property type="project" value="InterPro"/>
</dbReference>
<dbReference type="InterPro" id="IPR007860">
    <property type="entry name" value="DNA_mmatch_repair_MutS_con_dom"/>
</dbReference>
<dbReference type="Pfam" id="PF05188">
    <property type="entry name" value="MutS_II"/>
    <property type="match status" value="1"/>
</dbReference>
<dbReference type="OrthoDB" id="295033at2759"/>
<dbReference type="AlphaFoldDB" id="A0A8W7JGE9"/>
<dbReference type="GO" id="GO:0032301">
    <property type="term" value="C:MutSalpha complex"/>
    <property type="evidence" value="ECO:0007669"/>
    <property type="project" value="TreeGrafter"/>
</dbReference>
<dbReference type="GO" id="GO:0140664">
    <property type="term" value="F:ATP-dependent DNA damage sensor activity"/>
    <property type="evidence" value="ECO:0007669"/>
    <property type="project" value="InterPro"/>
</dbReference>
<sequence>MSNLKPLHCLNLDKSQQKAFMEFYTTLGEKPSTTIRIFDRFEYYSCHGEDALLVAKLVFKSTNSVKIMSSECMELPYISLSKSNFEALIRDLLLVRNYRVEVYSKSKQKKTSNEWQLEFKGSPGNLAHFEDVLFSDTNAMVNGSALIALQVRHEARGRLIGLGYIEANEWTMAVVEFLVDDFYSELEALIVTLSPRECLLSTVGGEYEKIEQVLKRNNVIVTVRKKNEFQKNATEIKDNLDKLIRFREGQQQNANTVPAMSNTFALMSLGAAISYLDLLREAGNHGKFQLNLLDSKRYVHLDAAAVSALNLFPKPGALINCRTYRWRSVLGVLDRCRTPQGHRLVAQWIRQPLRDHAIINDRQDIVECFVQDSALRTELYDNHLKKLPDIQLILKRLVRRKSSLQDVFRLYQVTLRMPKILNMLANGVTLNSATIMKIIYEPLKDTVGDLKLFKSMVEQIIDMEAIERGEYLVKATFDKQLEEKKLKMDDLELKMKRQLSAVARDIGLEAGTSIKLEFVSHLGFHFRITLKDETVIRKNSRYKVLDTVKGGVRFTNSQLIELSDCFCEFKKEYEDQQQTIVSEVIRVAIGYAEPWSILNNQIAQLDCLVGFAVAAVSAPVPYVRPKMRHQGPTVLKLTQIRHPCLELQEDVNFIPNDAIFDPETANMHIITGPNMGGKSTYIRSVGVAVLMAHVGAFVACDTAEMSIMDSILGRVGADDNFSKGLSTFMVEMIETASIVRSATSKSLVIIDELGRGTSTYEGCGIAWSIAEWLARESKCFTLFATHFQEITDMANYLPNVRNSHMNAIVDNERLTLLYQVKEGIMQKSFGIQVAKLANFPPVVVELAQQMYDECEDQWSNLEQNKDEQGLQILQKCYDEIMELKLNRPQSLTPGLLHDLRSLLGHC</sequence>
<dbReference type="Pfam" id="PF01624">
    <property type="entry name" value="MutS_I"/>
    <property type="match status" value="1"/>
</dbReference>
<protein>
    <recommendedName>
        <fullName evidence="11">DNA mismatch repair proteins mutS family domain-containing protein</fullName>
    </recommendedName>
</protein>
<dbReference type="GO" id="GO:0030983">
    <property type="term" value="F:mismatched DNA binding"/>
    <property type="evidence" value="ECO:0007669"/>
    <property type="project" value="InterPro"/>
</dbReference>
<dbReference type="InterPro" id="IPR000432">
    <property type="entry name" value="DNA_mismatch_repair_MutS_C"/>
</dbReference>
<dbReference type="PANTHER" id="PTHR11361">
    <property type="entry name" value="DNA MISMATCH REPAIR PROTEIN MUTS FAMILY MEMBER"/>
    <property type="match status" value="1"/>
</dbReference>
<evidence type="ECO:0000256" key="7">
    <source>
        <dbReference type="ARBA" id="ARBA00023204"/>
    </source>
</evidence>
<dbReference type="KEGG" id="aali:118459879"/>
<dbReference type="Pfam" id="PF05190">
    <property type="entry name" value="MutS_IV"/>
    <property type="match status" value="1"/>
</dbReference>
<evidence type="ECO:0000313" key="12">
    <source>
        <dbReference type="EnsemblMetazoa" id="AALB002940-PA"/>
    </source>
</evidence>
<evidence type="ECO:0000256" key="2">
    <source>
        <dbReference type="ARBA" id="ARBA00006271"/>
    </source>
</evidence>
<dbReference type="GO" id="GO:0005524">
    <property type="term" value="F:ATP binding"/>
    <property type="evidence" value="ECO:0007669"/>
    <property type="project" value="UniProtKB-KW"/>
</dbReference>
<dbReference type="RefSeq" id="XP_035779565.1">
    <property type="nucleotide sequence ID" value="XM_035923672.1"/>
</dbReference>
<accession>A0A8W7JGE9</accession>
<keyword evidence="6 9" id="KW-0238">DNA-binding</keyword>
<evidence type="ECO:0000256" key="6">
    <source>
        <dbReference type="ARBA" id="ARBA00023125"/>
    </source>
</evidence>
<dbReference type="PANTHER" id="PTHR11361:SF35">
    <property type="entry name" value="DNA MISMATCH REPAIR PROTEIN MSH2"/>
    <property type="match status" value="1"/>
</dbReference>
<keyword evidence="8" id="KW-0539">Nucleus</keyword>
<dbReference type="Pfam" id="PF00488">
    <property type="entry name" value="MutS_V"/>
    <property type="match status" value="1"/>
</dbReference>
<keyword evidence="10" id="KW-0175">Coiled coil</keyword>
<evidence type="ECO:0000256" key="1">
    <source>
        <dbReference type="ARBA" id="ARBA00004123"/>
    </source>
</evidence>
<reference evidence="12 13" key="1">
    <citation type="journal article" date="2017" name="G3 (Bethesda)">
        <title>The Physical Genome Mapping of Anopheles albimanus Corrected Scaffold Misassemblies and Identified Interarm Rearrangements in Genus Anopheles.</title>
        <authorList>
            <person name="Artemov G.N."/>
            <person name="Peery A.N."/>
            <person name="Jiang X."/>
            <person name="Tu Z."/>
            <person name="Stegniy V.N."/>
            <person name="Sharakhova M.V."/>
            <person name="Sharakhov I.V."/>
        </authorList>
    </citation>
    <scope>NUCLEOTIDE SEQUENCE [LARGE SCALE GENOMIC DNA]</scope>
    <source>
        <strain evidence="12 13">ALBI9_A</strain>
    </source>
</reference>
<comment type="subcellular location">
    <subcellularLocation>
        <location evidence="1">Nucleus</location>
    </subcellularLocation>
</comment>
<evidence type="ECO:0000256" key="4">
    <source>
        <dbReference type="ARBA" id="ARBA00022763"/>
    </source>
</evidence>
<evidence type="ECO:0000256" key="3">
    <source>
        <dbReference type="ARBA" id="ARBA00022741"/>
    </source>
</evidence>
<comment type="function">
    <text evidence="9">Component of the post-replicative DNA mismatch repair system (MMR).</text>
</comment>
<keyword evidence="7 9" id="KW-0234">DNA repair</keyword>
<keyword evidence="4 9" id="KW-0227">DNA damage</keyword>
<dbReference type="CTD" id="34842"/>
<dbReference type="FunFam" id="3.30.420.110:FF:000002">
    <property type="entry name" value="DNA mismatch repair protein"/>
    <property type="match status" value="1"/>
</dbReference>
<proteinExistence type="inferred from homology"/>
<evidence type="ECO:0000256" key="5">
    <source>
        <dbReference type="ARBA" id="ARBA00022840"/>
    </source>
</evidence>
<dbReference type="Pfam" id="PF05192">
    <property type="entry name" value="MutS_III"/>
    <property type="match status" value="1"/>
</dbReference>
<dbReference type="Gene3D" id="1.10.1420.10">
    <property type="match status" value="2"/>
</dbReference>
<dbReference type="GO" id="GO:0006312">
    <property type="term" value="P:mitotic recombination"/>
    <property type="evidence" value="ECO:0007669"/>
    <property type="project" value="TreeGrafter"/>
</dbReference>
<dbReference type="SUPFAM" id="SSF48334">
    <property type="entry name" value="DNA repair protein MutS, domain III"/>
    <property type="match status" value="1"/>
</dbReference>
<dbReference type="InterPro" id="IPR027417">
    <property type="entry name" value="P-loop_NTPase"/>
</dbReference>
<dbReference type="InterPro" id="IPR036187">
    <property type="entry name" value="DNA_mismatch_repair_MutS_sf"/>
</dbReference>
<evidence type="ECO:0000256" key="9">
    <source>
        <dbReference type="RuleBase" id="RU003756"/>
    </source>
</evidence>
<comment type="similarity">
    <text evidence="2 9">Belongs to the DNA mismatch repair MutS family.</text>
</comment>
<dbReference type="FunFam" id="3.40.1170.10:FF:000003">
    <property type="entry name" value="DNA mismatch repair protein"/>
    <property type="match status" value="1"/>
</dbReference>
<dbReference type="InterPro" id="IPR007861">
    <property type="entry name" value="DNA_mismatch_repair_MutS_clamp"/>
</dbReference>
<dbReference type="EnsemblMetazoa" id="AALB002940-RA">
    <property type="protein sequence ID" value="AALB002940-PA"/>
    <property type="gene ID" value="AALB002940"/>
</dbReference>
<keyword evidence="13" id="KW-1185">Reference proteome</keyword>
<evidence type="ECO:0000256" key="10">
    <source>
        <dbReference type="SAM" id="Coils"/>
    </source>
</evidence>
<dbReference type="InterPro" id="IPR045076">
    <property type="entry name" value="MutS"/>
</dbReference>
<dbReference type="SMART" id="SM00533">
    <property type="entry name" value="MUTSd"/>
    <property type="match status" value="1"/>
</dbReference>
<reference evidence="12" key="2">
    <citation type="submission" date="2022-08" db="UniProtKB">
        <authorList>
            <consortium name="EnsemblMetazoa"/>
        </authorList>
    </citation>
    <scope>IDENTIFICATION</scope>
    <source>
        <strain evidence="12">STECLA/ALBI9_A</strain>
    </source>
</reference>
<dbReference type="PIRSF" id="PIRSF005813">
    <property type="entry name" value="MSH2"/>
    <property type="match status" value="1"/>
</dbReference>
<organism evidence="12 13">
    <name type="scientific">Anopheles albimanus</name>
    <name type="common">New world malaria mosquito</name>
    <dbReference type="NCBI Taxonomy" id="7167"/>
    <lineage>
        <taxon>Eukaryota</taxon>
        <taxon>Metazoa</taxon>
        <taxon>Ecdysozoa</taxon>
        <taxon>Arthropoda</taxon>
        <taxon>Hexapoda</taxon>
        <taxon>Insecta</taxon>
        <taxon>Pterygota</taxon>
        <taxon>Neoptera</taxon>
        <taxon>Endopterygota</taxon>
        <taxon>Diptera</taxon>
        <taxon>Nematocera</taxon>
        <taxon>Culicoidea</taxon>
        <taxon>Culicidae</taxon>
        <taxon>Anophelinae</taxon>
        <taxon>Anopheles</taxon>
    </lineage>
</organism>
<dbReference type="InterPro" id="IPR016151">
    <property type="entry name" value="DNA_mismatch_repair_MutS_N"/>
</dbReference>
<dbReference type="PROSITE" id="PS00486">
    <property type="entry name" value="DNA_MISMATCH_REPAIR_2"/>
    <property type="match status" value="1"/>
</dbReference>
<dbReference type="RefSeq" id="XP_035779566.1">
    <property type="nucleotide sequence ID" value="XM_035923673.1"/>
</dbReference>
<dbReference type="Gene3D" id="3.30.420.110">
    <property type="entry name" value="MutS, connector domain"/>
    <property type="match status" value="1"/>
</dbReference>
<dbReference type="FunFam" id="1.10.1420.10:FF:000034">
    <property type="entry name" value="DNA mismatch repair protein msh2"/>
    <property type="match status" value="1"/>
</dbReference>
<dbReference type="Gene3D" id="3.40.50.300">
    <property type="entry name" value="P-loop containing nucleotide triphosphate hydrolases"/>
    <property type="match status" value="1"/>
</dbReference>
<dbReference type="InterPro" id="IPR007696">
    <property type="entry name" value="DNA_mismatch_repair_MutS_core"/>
</dbReference>
<dbReference type="SMART" id="SM00534">
    <property type="entry name" value="MUTSac"/>
    <property type="match status" value="1"/>
</dbReference>
<feature type="coiled-coil region" evidence="10">
    <location>
        <begin position="474"/>
        <end position="501"/>
    </location>
</feature>
<dbReference type="SUPFAM" id="SSF52540">
    <property type="entry name" value="P-loop containing nucleoside triphosphate hydrolases"/>
    <property type="match status" value="1"/>
</dbReference>
<evidence type="ECO:0000313" key="13">
    <source>
        <dbReference type="Proteomes" id="UP000069272"/>
    </source>
</evidence>
<name>A0A8W7JGE9_ANOAL</name>
<dbReference type="InterPro" id="IPR036678">
    <property type="entry name" value="MutS_con_dom_sf"/>
</dbReference>
<dbReference type="InterPro" id="IPR011184">
    <property type="entry name" value="DNA_mismatch_repair_Msh2"/>
</dbReference>
<evidence type="ECO:0000256" key="8">
    <source>
        <dbReference type="ARBA" id="ARBA00023242"/>
    </source>
</evidence>
<dbReference type="GeneID" id="118459879"/>
<feature type="domain" description="DNA mismatch repair proteins mutS family" evidence="11">
    <location>
        <begin position="746"/>
        <end position="762"/>
    </location>
</feature>
<keyword evidence="5" id="KW-0067">ATP-binding</keyword>
<dbReference type="Gene3D" id="3.40.1170.10">
    <property type="entry name" value="DNA repair protein MutS, domain I"/>
    <property type="match status" value="1"/>
</dbReference>
<evidence type="ECO:0000259" key="11">
    <source>
        <dbReference type="PROSITE" id="PS00486"/>
    </source>
</evidence>